<dbReference type="OrthoDB" id="2142040at2759"/>
<dbReference type="AlphaFoldDB" id="A0A5N6KZZ5"/>
<accession>A0A5N6KZZ5</accession>
<dbReference type="PANTHER" id="PTHR34706:SF1">
    <property type="entry name" value="VWFA DOMAIN-CONTAINING PROTEIN"/>
    <property type="match status" value="1"/>
</dbReference>
<name>A0A5N6KZZ5_9ROSI</name>
<gene>
    <name evidence="3" type="ORF">FH972_025076</name>
</gene>
<keyword evidence="4" id="KW-1185">Reference proteome</keyword>
<proteinExistence type="predicted"/>
<reference evidence="3 4" key="1">
    <citation type="submission" date="2019-06" db="EMBL/GenBank/DDBJ databases">
        <title>A chromosomal-level reference genome of Carpinus fangiana (Coryloideae, Betulaceae).</title>
        <authorList>
            <person name="Yang X."/>
            <person name="Wang Z."/>
            <person name="Zhang L."/>
            <person name="Hao G."/>
            <person name="Liu J."/>
            <person name="Yang Y."/>
        </authorList>
    </citation>
    <scope>NUCLEOTIDE SEQUENCE [LARGE SCALE GENOMIC DNA]</scope>
    <source>
        <strain evidence="3">Cfa_2016G</strain>
        <tissue evidence="3">Leaf</tissue>
    </source>
</reference>
<protein>
    <recommendedName>
        <fullName evidence="2">VWFA domain-containing protein</fullName>
    </recommendedName>
</protein>
<feature type="region of interest" description="Disordered" evidence="1">
    <location>
        <begin position="1"/>
        <end position="95"/>
    </location>
</feature>
<comment type="caution">
    <text evidence="3">The sequence shown here is derived from an EMBL/GenBank/DDBJ whole genome shotgun (WGS) entry which is preliminary data.</text>
</comment>
<dbReference type="SUPFAM" id="SSF53300">
    <property type="entry name" value="vWA-like"/>
    <property type="match status" value="1"/>
</dbReference>
<dbReference type="Gene3D" id="3.40.50.410">
    <property type="entry name" value="von Willebrand factor, type A domain"/>
    <property type="match status" value="1"/>
</dbReference>
<dbReference type="Proteomes" id="UP000327013">
    <property type="component" value="Unassembled WGS sequence"/>
</dbReference>
<dbReference type="Pfam" id="PF00092">
    <property type="entry name" value="VWA"/>
    <property type="match status" value="1"/>
</dbReference>
<evidence type="ECO:0000259" key="2">
    <source>
        <dbReference type="PROSITE" id="PS50234"/>
    </source>
</evidence>
<sequence>MATSIRPAHLPGPDTTPTWSFYSAHVSERRTASNSPTSPTVQRQSTMERRSSLLGSLRSKFTRKPDTQPGAPERNTARPNAPATRRPGQELSSPLGGLVSLTVEADRPGMNAFTTPSNEPPPAYSAQPIATPDSHTSSLVPPPLTTTTAPNTDDAYSFLTTFDTIFLIDDSGSMAGRSWRECTSALEAITPICTQHDSDGIDLYFLNAPDSPHYRNVTEASTVHEIFSTVRPQGGTPTGQVLSRILRKYLRELEASPDDTKPINIIVITDGVPADDVETVLINTAQKLDRMDAEPWQIGVQFFQVGEEEGAREHLEGLDDELSRMGGGCRDIVDTVPFVPGARGRGMGLTADGILKVVLGAVNKRLDRRRNSSQLEVTT</sequence>
<dbReference type="PANTHER" id="PTHR34706">
    <property type="entry name" value="SLR1338 PROTEIN"/>
    <property type="match status" value="1"/>
</dbReference>
<dbReference type="PROSITE" id="PS50234">
    <property type="entry name" value="VWFA"/>
    <property type="match status" value="1"/>
</dbReference>
<feature type="region of interest" description="Disordered" evidence="1">
    <location>
        <begin position="108"/>
        <end position="148"/>
    </location>
</feature>
<dbReference type="SMART" id="SM00327">
    <property type="entry name" value="VWA"/>
    <property type="match status" value="1"/>
</dbReference>
<feature type="domain" description="VWFA" evidence="2">
    <location>
        <begin position="163"/>
        <end position="327"/>
    </location>
</feature>
<feature type="compositionally biased region" description="Polar residues" evidence="1">
    <location>
        <begin position="32"/>
        <end position="45"/>
    </location>
</feature>
<dbReference type="InterPro" id="IPR002035">
    <property type="entry name" value="VWF_A"/>
</dbReference>
<evidence type="ECO:0000313" key="3">
    <source>
        <dbReference type="EMBL" id="KAB8437398.1"/>
    </source>
</evidence>
<dbReference type="InterPro" id="IPR036465">
    <property type="entry name" value="vWFA_dom_sf"/>
</dbReference>
<evidence type="ECO:0000256" key="1">
    <source>
        <dbReference type="SAM" id="MobiDB-lite"/>
    </source>
</evidence>
<organism evidence="3 4">
    <name type="scientific">Carpinus fangiana</name>
    <dbReference type="NCBI Taxonomy" id="176857"/>
    <lineage>
        <taxon>Eukaryota</taxon>
        <taxon>Viridiplantae</taxon>
        <taxon>Streptophyta</taxon>
        <taxon>Embryophyta</taxon>
        <taxon>Tracheophyta</taxon>
        <taxon>Spermatophyta</taxon>
        <taxon>Magnoliopsida</taxon>
        <taxon>eudicotyledons</taxon>
        <taxon>Gunneridae</taxon>
        <taxon>Pentapetalae</taxon>
        <taxon>rosids</taxon>
        <taxon>fabids</taxon>
        <taxon>Fagales</taxon>
        <taxon>Betulaceae</taxon>
        <taxon>Carpinus</taxon>
    </lineage>
</organism>
<evidence type="ECO:0000313" key="4">
    <source>
        <dbReference type="Proteomes" id="UP000327013"/>
    </source>
</evidence>
<dbReference type="EMBL" id="VIBQ01000036">
    <property type="protein sequence ID" value="KAB8437398.1"/>
    <property type="molecule type" value="Genomic_DNA"/>
</dbReference>